<dbReference type="Gene3D" id="3.40.30.10">
    <property type="entry name" value="Glutaredoxin"/>
    <property type="match status" value="1"/>
</dbReference>
<evidence type="ECO:0000313" key="3">
    <source>
        <dbReference type="Proteomes" id="UP001597533"/>
    </source>
</evidence>
<evidence type="ECO:0000313" key="2">
    <source>
        <dbReference type="EMBL" id="MFD2824569.1"/>
    </source>
</evidence>
<name>A0ABW5WQF9_9FLAO</name>
<dbReference type="Pfam" id="PF13905">
    <property type="entry name" value="Thioredoxin_8"/>
    <property type="match status" value="1"/>
</dbReference>
<dbReference type="SUPFAM" id="SSF52833">
    <property type="entry name" value="Thioredoxin-like"/>
    <property type="match status" value="1"/>
</dbReference>
<dbReference type="InterPro" id="IPR036249">
    <property type="entry name" value="Thioredoxin-like_sf"/>
</dbReference>
<keyword evidence="3" id="KW-1185">Reference proteome</keyword>
<proteinExistence type="predicted"/>
<dbReference type="Proteomes" id="UP001597533">
    <property type="component" value="Unassembled WGS sequence"/>
</dbReference>
<dbReference type="InterPro" id="IPR012336">
    <property type="entry name" value="Thioredoxin-like_fold"/>
</dbReference>
<organism evidence="2 3">
    <name type="scientific">Lacinutrix iliipiscaria</name>
    <dbReference type="NCBI Taxonomy" id="1230532"/>
    <lineage>
        <taxon>Bacteria</taxon>
        <taxon>Pseudomonadati</taxon>
        <taxon>Bacteroidota</taxon>
        <taxon>Flavobacteriia</taxon>
        <taxon>Flavobacteriales</taxon>
        <taxon>Flavobacteriaceae</taxon>
        <taxon>Lacinutrix</taxon>
    </lineage>
</organism>
<comment type="caution">
    <text evidence="2">The sequence shown here is derived from an EMBL/GenBank/DDBJ whole genome shotgun (WGS) entry which is preliminary data.</text>
</comment>
<dbReference type="InterPro" id="IPR013766">
    <property type="entry name" value="Thioredoxin_domain"/>
</dbReference>
<reference evidence="3" key="1">
    <citation type="journal article" date="2019" name="Int. J. Syst. Evol. Microbiol.">
        <title>The Global Catalogue of Microorganisms (GCM) 10K type strain sequencing project: providing services to taxonomists for standard genome sequencing and annotation.</title>
        <authorList>
            <consortium name="The Broad Institute Genomics Platform"/>
            <consortium name="The Broad Institute Genome Sequencing Center for Infectious Disease"/>
            <person name="Wu L."/>
            <person name="Ma J."/>
        </authorList>
    </citation>
    <scope>NUCLEOTIDE SEQUENCE [LARGE SCALE GENOMIC DNA]</scope>
    <source>
        <strain evidence="3">KCTC 32141</strain>
    </source>
</reference>
<protein>
    <submittedName>
        <fullName evidence="2">Thioredoxin-like domain-containing protein</fullName>
    </submittedName>
</protein>
<dbReference type="RefSeq" id="WP_183489009.1">
    <property type="nucleotide sequence ID" value="NZ_JBHUOV010000015.1"/>
</dbReference>
<evidence type="ECO:0000259" key="1">
    <source>
        <dbReference type="PROSITE" id="PS51352"/>
    </source>
</evidence>
<dbReference type="EMBL" id="JBHUOV010000015">
    <property type="protein sequence ID" value="MFD2824569.1"/>
    <property type="molecule type" value="Genomic_DNA"/>
</dbReference>
<feature type="domain" description="Thioredoxin" evidence="1">
    <location>
        <begin position="337"/>
        <end position="477"/>
    </location>
</feature>
<dbReference type="PROSITE" id="PS51352">
    <property type="entry name" value="THIOREDOXIN_2"/>
    <property type="match status" value="1"/>
</dbReference>
<sequence>MRLLISILLIALTFNSCKKDITVKEGDYAFIGGEIINPSDNKIILSKSNTIIDTILLDKQNRFLYKINNLEPGLYAFKLQAYYGVEFQLALLEPKDSIMLRLNTIDFDESLVYTGIGAKKNNYLINMFLKNEEENEKILKFCQLQPEVFENRLDSLRRINQNNLQTFNAKYNTSDLFKIIAQGNIDYNYYLSKEIYPFAYYGDNEIKNLKSLPENFYSYRKDIDYNNEILKDYFSYDTFLRYHFRNLALSEHLKHSNDKTFNRGSLPYNLKRLELIDSLISNEKIKNPLLSMSTMSYLNNTKDIDSLDKITDFYYAKSTDEFDKNHIKKLVSSLKQLKIGNDIPNIDLLNYKSEDVSLRSIINKPTVIHFWSRDYKSHFKESHNKIKELKGKYPEVNFISINVDEPKTKSNHKVLLQYNYTTEGEYQLKYPKKAKQDLAINPIIKVMIIDKKGKIAEAHTNMFSVHFEEQLLGLLNK</sequence>
<accession>A0ABW5WQF9</accession>
<gene>
    <name evidence="2" type="ORF">ACFS5M_12885</name>
</gene>